<dbReference type="EMBL" id="GBRH01233223">
    <property type="protein sequence ID" value="JAD64672.1"/>
    <property type="molecule type" value="Transcribed_RNA"/>
</dbReference>
<proteinExistence type="predicted"/>
<reference evidence="1" key="1">
    <citation type="submission" date="2014-09" db="EMBL/GenBank/DDBJ databases">
        <authorList>
            <person name="Magalhaes I.L.F."/>
            <person name="Oliveira U."/>
            <person name="Santos F.R."/>
            <person name="Vidigal T.H.D.A."/>
            <person name="Brescovit A.D."/>
            <person name="Santos A.J."/>
        </authorList>
    </citation>
    <scope>NUCLEOTIDE SEQUENCE</scope>
    <source>
        <tissue evidence="1">Shoot tissue taken approximately 20 cm above the soil surface</tissue>
    </source>
</reference>
<organism evidence="1">
    <name type="scientific">Arundo donax</name>
    <name type="common">Giant reed</name>
    <name type="synonym">Donax arundinaceus</name>
    <dbReference type="NCBI Taxonomy" id="35708"/>
    <lineage>
        <taxon>Eukaryota</taxon>
        <taxon>Viridiplantae</taxon>
        <taxon>Streptophyta</taxon>
        <taxon>Embryophyta</taxon>
        <taxon>Tracheophyta</taxon>
        <taxon>Spermatophyta</taxon>
        <taxon>Magnoliopsida</taxon>
        <taxon>Liliopsida</taxon>
        <taxon>Poales</taxon>
        <taxon>Poaceae</taxon>
        <taxon>PACMAD clade</taxon>
        <taxon>Arundinoideae</taxon>
        <taxon>Arundineae</taxon>
        <taxon>Arundo</taxon>
    </lineage>
</organism>
<protein>
    <submittedName>
        <fullName evidence="1">Uncharacterized protein</fullName>
    </submittedName>
</protein>
<accession>A0A0A9BZI4</accession>
<evidence type="ECO:0000313" key="1">
    <source>
        <dbReference type="EMBL" id="JAD64672.1"/>
    </source>
</evidence>
<sequence>MFNVVGSCPVSRALRWGLWALWSESATVSLEFGIRV</sequence>
<name>A0A0A9BZI4_ARUDO</name>
<reference evidence="1" key="2">
    <citation type="journal article" date="2015" name="Data Brief">
        <title>Shoot transcriptome of the giant reed, Arundo donax.</title>
        <authorList>
            <person name="Barrero R.A."/>
            <person name="Guerrero F.D."/>
            <person name="Moolhuijzen P."/>
            <person name="Goolsby J.A."/>
            <person name="Tidwell J."/>
            <person name="Bellgard S.E."/>
            <person name="Bellgard M.I."/>
        </authorList>
    </citation>
    <scope>NUCLEOTIDE SEQUENCE</scope>
    <source>
        <tissue evidence="1">Shoot tissue taken approximately 20 cm above the soil surface</tissue>
    </source>
</reference>
<dbReference type="AlphaFoldDB" id="A0A0A9BZI4"/>